<sequence length="179" mass="18764">MVTVTLQTETPEFSGAIEALLDVAFGTDRHRKISYRYREAIAPVSSLCFTAHSEPGGALVGTVRNWPVFLVGGTGAPLNTILLGPIAIDPPLKALGIGGMLMRHAIAAARAQGVDMIVLVGDSAYYERFGFVSAGDFGIVMPDEAPHRVLALPLSAAAARSTRSGVLVRAESVSLPHVA</sequence>
<dbReference type="SUPFAM" id="SSF55729">
    <property type="entry name" value="Acyl-CoA N-acyltransferases (Nat)"/>
    <property type="match status" value="1"/>
</dbReference>
<dbReference type="RefSeq" id="WP_192533298.1">
    <property type="nucleotide sequence ID" value="NZ_JACZHT010000001.1"/>
</dbReference>
<protein>
    <submittedName>
        <fullName evidence="2">N-acetyltransferase</fullName>
    </submittedName>
</protein>
<dbReference type="InterPro" id="IPR000182">
    <property type="entry name" value="GNAT_dom"/>
</dbReference>
<gene>
    <name evidence="2" type="ORF">IHV25_02050</name>
</gene>
<dbReference type="InterPro" id="IPR016181">
    <property type="entry name" value="Acyl_CoA_acyltransferase"/>
</dbReference>
<dbReference type="Gene3D" id="3.40.630.30">
    <property type="match status" value="1"/>
</dbReference>
<feature type="domain" description="N-acetyltransferase" evidence="1">
    <location>
        <begin position="4"/>
        <end position="155"/>
    </location>
</feature>
<name>A0A8J7CNY7_9PROT</name>
<evidence type="ECO:0000313" key="3">
    <source>
        <dbReference type="Proteomes" id="UP000631034"/>
    </source>
</evidence>
<dbReference type="Pfam" id="PF00583">
    <property type="entry name" value="Acetyltransf_1"/>
    <property type="match status" value="1"/>
</dbReference>
<accession>A0A8J7CNY7</accession>
<proteinExistence type="predicted"/>
<comment type="caution">
    <text evidence="2">The sequence shown here is derived from an EMBL/GenBank/DDBJ whole genome shotgun (WGS) entry which is preliminary data.</text>
</comment>
<dbReference type="CDD" id="cd04301">
    <property type="entry name" value="NAT_SF"/>
    <property type="match status" value="1"/>
</dbReference>
<dbReference type="GO" id="GO:0016747">
    <property type="term" value="F:acyltransferase activity, transferring groups other than amino-acyl groups"/>
    <property type="evidence" value="ECO:0007669"/>
    <property type="project" value="InterPro"/>
</dbReference>
<organism evidence="2 3">
    <name type="scientific">Phaeovibrio sulfidiphilus</name>
    <dbReference type="NCBI Taxonomy" id="1220600"/>
    <lineage>
        <taxon>Bacteria</taxon>
        <taxon>Pseudomonadati</taxon>
        <taxon>Pseudomonadota</taxon>
        <taxon>Alphaproteobacteria</taxon>
        <taxon>Rhodospirillales</taxon>
        <taxon>Rhodospirillaceae</taxon>
        <taxon>Phaeovibrio</taxon>
    </lineage>
</organism>
<keyword evidence="3" id="KW-1185">Reference proteome</keyword>
<dbReference type="AlphaFoldDB" id="A0A8J7CNY7"/>
<evidence type="ECO:0000259" key="1">
    <source>
        <dbReference type="PROSITE" id="PS51186"/>
    </source>
</evidence>
<dbReference type="PROSITE" id="PS51186">
    <property type="entry name" value="GNAT"/>
    <property type="match status" value="1"/>
</dbReference>
<reference evidence="2" key="1">
    <citation type="submission" date="2020-10" db="EMBL/GenBank/DDBJ databases">
        <title>Genome sequence of the unusual species of purple photosynthetic bacteria, Phaeovibrio sulfidiphilus DSM 23193, type strain.</title>
        <authorList>
            <person name="Kyndt J.A."/>
            <person name="Meyer T.E."/>
        </authorList>
    </citation>
    <scope>NUCLEOTIDE SEQUENCE</scope>
    <source>
        <strain evidence="2">DSM 23193</strain>
    </source>
</reference>
<evidence type="ECO:0000313" key="2">
    <source>
        <dbReference type="EMBL" id="MBE1236437.1"/>
    </source>
</evidence>
<dbReference type="Proteomes" id="UP000631034">
    <property type="component" value="Unassembled WGS sequence"/>
</dbReference>
<dbReference type="EMBL" id="JACZHT010000001">
    <property type="protein sequence ID" value="MBE1236437.1"/>
    <property type="molecule type" value="Genomic_DNA"/>
</dbReference>